<name>A0A0M8ZSX4_9HYME</name>
<accession>A0A0M8ZSX4</accession>
<reference evidence="1 2" key="1">
    <citation type="submission" date="2015-07" db="EMBL/GenBank/DDBJ databases">
        <title>The genome of Melipona quadrifasciata.</title>
        <authorList>
            <person name="Pan H."/>
            <person name="Kapheim K."/>
        </authorList>
    </citation>
    <scope>NUCLEOTIDE SEQUENCE [LARGE SCALE GENOMIC DNA]</scope>
    <source>
        <strain evidence="1">0111107301</strain>
        <tissue evidence="1">Whole body</tissue>
    </source>
</reference>
<sequence length="53" mass="6236">MVDLLIIDDDSAIIIYREILELRSKDILWLRTQLDITNAIINSSMRANKYLNE</sequence>
<proteinExistence type="predicted"/>
<organism evidence="1 2">
    <name type="scientific">Melipona quadrifasciata</name>
    <dbReference type="NCBI Taxonomy" id="166423"/>
    <lineage>
        <taxon>Eukaryota</taxon>
        <taxon>Metazoa</taxon>
        <taxon>Ecdysozoa</taxon>
        <taxon>Arthropoda</taxon>
        <taxon>Hexapoda</taxon>
        <taxon>Insecta</taxon>
        <taxon>Pterygota</taxon>
        <taxon>Neoptera</taxon>
        <taxon>Endopterygota</taxon>
        <taxon>Hymenoptera</taxon>
        <taxon>Apocrita</taxon>
        <taxon>Aculeata</taxon>
        <taxon>Apoidea</taxon>
        <taxon>Anthophila</taxon>
        <taxon>Apidae</taxon>
        <taxon>Melipona</taxon>
    </lineage>
</organism>
<dbReference type="AlphaFoldDB" id="A0A0M8ZSX4"/>
<dbReference type="EMBL" id="KQ435859">
    <property type="protein sequence ID" value="KOX70470.1"/>
    <property type="molecule type" value="Genomic_DNA"/>
</dbReference>
<evidence type="ECO:0000313" key="2">
    <source>
        <dbReference type="Proteomes" id="UP000053105"/>
    </source>
</evidence>
<gene>
    <name evidence="1" type="ORF">WN51_02526</name>
</gene>
<evidence type="ECO:0000313" key="1">
    <source>
        <dbReference type="EMBL" id="KOX70470.1"/>
    </source>
</evidence>
<keyword evidence="2" id="KW-1185">Reference proteome</keyword>
<dbReference type="Proteomes" id="UP000053105">
    <property type="component" value="Unassembled WGS sequence"/>
</dbReference>
<protein>
    <submittedName>
        <fullName evidence="1">Uncharacterized protein</fullName>
    </submittedName>
</protein>